<name>A0ABT5ZM32_9ACTN</name>
<protein>
    <submittedName>
        <fullName evidence="1">AAA family ATPase</fullName>
    </submittedName>
</protein>
<dbReference type="EMBL" id="JARJBC010000009">
    <property type="protein sequence ID" value="MDF3290736.1"/>
    <property type="molecule type" value="Genomic_DNA"/>
</dbReference>
<dbReference type="Gene3D" id="3.40.50.300">
    <property type="entry name" value="P-loop containing nucleotide triphosphate hydrolases"/>
    <property type="match status" value="1"/>
</dbReference>
<evidence type="ECO:0000313" key="1">
    <source>
        <dbReference type="EMBL" id="MDF3290736.1"/>
    </source>
</evidence>
<dbReference type="Pfam" id="PF13481">
    <property type="entry name" value="AAA_25"/>
    <property type="match status" value="1"/>
</dbReference>
<gene>
    <name evidence="1" type="ORF">P3G67_16090</name>
</gene>
<comment type="caution">
    <text evidence="1">The sequence shown here is derived from an EMBL/GenBank/DDBJ whole genome shotgun (WGS) entry which is preliminary data.</text>
</comment>
<dbReference type="SUPFAM" id="SSF52540">
    <property type="entry name" value="P-loop containing nucleoside triphosphate hydrolases"/>
    <property type="match status" value="1"/>
</dbReference>
<reference evidence="1 2" key="1">
    <citation type="submission" date="2023-03" db="EMBL/GenBank/DDBJ databases">
        <title>Draft genome sequence of Streptomyces sp. RB6PN23 isolated from peat swamp forest in Thailand.</title>
        <authorList>
            <person name="Klaysubun C."/>
            <person name="Duangmal K."/>
        </authorList>
    </citation>
    <scope>NUCLEOTIDE SEQUENCE [LARGE SCALE GENOMIC DNA]</scope>
    <source>
        <strain evidence="1 2">RB6PN23</strain>
    </source>
</reference>
<accession>A0ABT5ZM32</accession>
<sequence length="396" mass="42537">MSYVDLDGPQWCDQCQEVIGVGCACPAAHPPESRHARLRAIDPAPPADFEQPQGERPRTWRPRNLDAVLDGTYQPPQPTVGRRDDGVGLFYPGRQHAVVGESEGGKTWLLSLAALTEMNAGHGVAFIDPEDDAPGVVGRLLALGANPDVVRRHFAYIRPEEPLTLASSADFAQAIGDLRPTLVILDGVTELMAMHGMELKDNTDVARFGRMLPRPLAETGAAVVVSDHVVKDREGRGRYALGGVHKLNGINGAQYVLESRAPFGVGTTGRTTVRIAKDRPGQLRRHALPHGSGLHWFADLTLTSHHETFAEASLSPPVAQTGPFRPTALMQRVSDALAGAPEALSVRGVQDRVTGNKEAIRAALARLVDEGFVAVDVGPRNAQLHRLVKPFGEGDA</sequence>
<dbReference type="Proteomes" id="UP001216579">
    <property type="component" value="Unassembled WGS sequence"/>
</dbReference>
<dbReference type="RefSeq" id="WP_276094119.1">
    <property type="nucleotide sequence ID" value="NZ_JARJBC010000009.1"/>
</dbReference>
<organism evidence="1 2">
    <name type="scientific">Streptomyces silvisoli</name>
    <dbReference type="NCBI Taxonomy" id="3034235"/>
    <lineage>
        <taxon>Bacteria</taxon>
        <taxon>Bacillati</taxon>
        <taxon>Actinomycetota</taxon>
        <taxon>Actinomycetes</taxon>
        <taxon>Kitasatosporales</taxon>
        <taxon>Streptomycetaceae</taxon>
        <taxon>Streptomyces</taxon>
    </lineage>
</organism>
<proteinExistence type="predicted"/>
<evidence type="ECO:0000313" key="2">
    <source>
        <dbReference type="Proteomes" id="UP001216579"/>
    </source>
</evidence>
<keyword evidence="2" id="KW-1185">Reference proteome</keyword>
<dbReference type="InterPro" id="IPR027417">
    <property type="entry name" value="P-loop_NTPase"/>
</dbReference>